<proteinExistence type="predicted"/>
<dbReference type="SUPFAM" id="SSF159888">
    <property type="entry name" value="YdhG-like"/>
    <property type="match status" value="1"/>
</dbReference>
<keyword evidence="3" id="KW-1185">Reference proteome</keyword>
<accession>A0ABU5U4W3</accession>
<comment type="caution">
    <text evidence="2">The sequence shown here is derived from an EMBL/GenBank/DDBJ whole genome shotgun (WGS) entry which is preliminary data.</text>
</comment>
<feature type="domain" description="YdhG-like" evidence="1">
    <location>
        <begin position="21"/>
        <end position="109"/>
    </location>
</feature>
<dbReference type="EMBL" id="JAYGHT010000151">
    <property type="protein sequence ID" value="MEA5522211.1"/>
    <property type="molecule type" value="Genomic_DNA"/>
</dbReference>
<dbReference type="Gene3D" id="3.90.1150.200">
    <property type="match status" value="1"/>
</dbReference>
<dbReference type="Pfam" id="PF08818">
    <property type="entry name" value="DUF1801"/>
    <property type="match status" value="1"/>
</dbReference>
<evidence type="ECO:0000313" key="2">
    <source>
        <dbReference type="EMBL" id="MEA5522211.1"/>
    </source>
</evidence>
<gene>
    <name evidence="2" type="ORF">VB854_25045</name>
</gene>
<name>A0ABU5U4W3_9CYAN</name>
<evidence type="ECO:0000259" key="1">
    <source>
        <dbReference type="Pfam" id="PF08818"/>
    </source>
</evidence>
<evidence type="ECO:0000313" key="3">
    <source>
        <dbReference type="Proteomes" id="UP001301728"/>
    </source>
</evidence>
<reference evidence="2 3" key="1">
    <citation type="submission" date="2023-12" db="EMBL/GenBank/DDBJ databases">
        <title>Baltic Sea Cyanobacteria.</title>
        <authorList>
            <person name="Delbaje E."/>
            <person name="Fewer D.P."/>
            <person name="Shishido T.K."/>
        </authorList>
    </citation>
    <scope>NUCLEOTIDE SEQUENCE [LARGE SCALE GENOMIC DNA]</scope>
    <source>
        <strain evidence="2 3">CCNP 1315</strain>
    </source>
</reference>
<protein>
    <submittedName>
        <fullName evidence="2">DUF1801 domain-containing protein</fullName>
    </submittedName>
</protein>
<dbReference type="InterPro" id="IPR014922">
    <property type="entry name" value="YdhG-like"/>
</dbReference>
<organism evidence="2 3">
    <name type="scientific">Limnoraphis robusta CCNP1315</name>
    <dbReference type="NCBI Taxonomy" id="3110306"/>
    <lineage>
        <taxon>Bacteria</taxon>
        <taxon>Bacillati</taxon>
        <taxon>Cyanobacteriota</taxon>
        <taxon>Cyanophyceae</taxon>
        <taxon>Oscillatoriophycideae</taxon>
        <taxon>Oscillatoriales</taxon>
        <taxon>Sirenicapillariaceae</taxon>
        <taxon>Limnoraphis</taxon>
    </lineage>
</organism>
<dbReference type="Proteomes" id="UP001301728">
    <property type="component" value="Unassembled WGS sequence"/>
</dbReference>
<sequence>MAPPKAQNIDEYISNAPEALRERLFQLHDCIVAVAPAAEQGIKWRMPAYTTKRILVTWAAFKKHIGFYPTPSVVAAFANELKPYKTAEGSVQFPHGQELPLAMISKMTRLRVKECEEEDAKWKV</sequence>